<name>A0AAE3QD89_9HYPH</name>
<comment type="caution">
    <text evidence="7">The sequence shown here is derived from an EMBL/GenBank/DDBJ whole genome shotgun (WGS) entry which is preliminary data.</text>
</comment>
<dbReference type="Gene3D" id="1.20.1250.20">
    <property type="entry name" value="MFS general substrate transporter like domains"/>
    <property type="match status" value="1"/>
</dbReference>
<evidence type="ECO:0000256" key="2">
    <source>
        <dbReference type="ARBA" id="ARBA00022475"/>
    </source>
</evidence>
<evidence type="ECO:0000313" key="8">
    <source>
        <dbReference type="Proteomes" id="UP001161580"/>
    </source>
</evidence>
<evidence type="ECO:0000256" key="4">
    <source>
        <dbReference type="ARBA" id="ARBA00022989"/>
    </source>
</evidence>
<gene>
    <name evidence="7" type="ORF">MRS75_04845</name>
</gene>
<feature type="transmembrane region" description="Helical" evidence="6">
    <location>
        <begin position="216"/>
        <end position="239"/>
    </location>
</feature>
<feature type="transmembrane region" description="Helical" evidence="6">
    <location>
        <begin position="12"/>
        <end position="28"/>
    </location>
</feature>
<feature type="transmembrane region" description="Helical" evidence="6">
    <location>
        <begin position="370"/>
        <end position="390"/>
    </location>
</feature>
<protein>
    <submittedName>
        <fullName evidence="7">MFS transporter</fullName>
    </submittedName>
</protein>
<dbReference type="SUPFAM" id="SSF103473">
    <property type="entry name" value="MFS general substrate transporter"/>
    <property type="match status" value="1"/>
</dbReference>
<feature type="transmembrane region" description="Helical" evidence="6">
    <location>
        <begin position="162"/>
        <end position="186"/>
    </location>
</feature>
<accession>A0AAE3QD89</accession>
<dbReference type="Proteomes" id="UP001161580">
    <property type="component" value="Unassembled WGS sequence"/>
</dbReference>
<dbReference type="GO" id="GO:0005886">
    <property type="term" value="C:plasma membrane"/>
    <property type="evidence" value="ECO:0007669"/>
    <property type="project" value="UniProtKB-SubCell"/>
</dbReference>
<keyword evidence="5 6" id="KW-0472">Membrane</keyword>
<dbReference type="InterPro" id="IPR011701">
    <property type="entry name" value="MFS"/>
</dbReference>
<feature type="transmembrane region" description="Helical" evidence="6">
    <location>
        <begin position="48"/>
        <end position="64"/>
    </location>
</feature>
<evidence type="ECO:0000256" key="1">
    <source>
        <dbReference type="ARBA" id="ARBA00004651"/>
    </source>
</evidence>
<sequence>MTSFLTRRSARTITVLAISQIVAWGTTFDMLGVMGRTIAPDLGLSNEFVFSGLTIMMVTSAVLGPSTGRWLGRYGAARVLAAGSLTFALGLLILAACHGVVLYAAAWVLIGIGGALGLSAPAYAAVVEREGLDGKRVIAILMLFTGLSATIFWPLLSLVEAAIGWRMTFLLSASIHLFVCLPLHLFGLPAPQATSTAGGSVDAAPVEMTAGARRAAFVLIAAATTISAFLTFGIVPSLLELLRQSGASEALALQLGAARGVIGISARGVDMALGKRSNPVLSAGIAAALMLVSFPLLLFAGPALLPLYGFILLYSFGSGVFAVSRALLPLSVFSAREYGLQAARLSLPQNLAMATAPVIFTALLDRGGSGSVIAVSIGLSAIVLVLVVALQSLIRRAHARANAVTPA</sequence>
<dbReference type="PANTHER" id="PTHR43124">
    <property type="entry name" value="PURINE EFFLUX PUMP PBUE"/>
    <property type="match status" value="1"/>
</dbReference>
<keyword evidence="8" id="KW-1185">Reference proteome</keyword>
<keyword evidence="3 6" id="KW-0812">Transmembrane</keyword>
<dbReference type="EMBL" id="JALDYZ010000002">
    <property type="protein sequence ID" value="MDI7921410.1"/>
    <property type="molecule type" value="Genomic_DNA"/>
</dbReference>
<dbReference type="AlphaFoldDB" id="A0AAE3QD89"/>
<feature type="transmembrane region" description="Helical" evidence="6">
    <location>
        <begin position="137"/>
        <end position="156"/>
    </location>
</feature>
<evidence type="ECO:0000256" key="6">
    <source>
        <dbReference type="SAM" id="Phobius"/>
    </source>
</evidence>
<dbReference type="Pfam" id="PF07690">
    <property type="entry name" value="MFS_1"/>
    <property type="match status" value="1"/>
</dbReference>
<dbReference type="PANTHER" id="PTHR43124:SF3">
    <property type="entry name" value="CHLORAMPHENICOL EFFLUX PUMP RV0191"/>
    <property type="match status" value="1"/>
</dbReference>
<evidence type="ECO:0000256" key="5">
    <source>
        <dbReference type="ARBA" id="ARBA00023136"/>
    </source>
</evidence>
<feature type="transmembrane region" description="Helical" evidence="6">
    <location>
        <begin position="311"/>
        <end position="333"/>
    </location>
</feature>
<feature type="transmembrane region" description="Helical" evidence="6">
    <location>
        <begin position="76"/>
        <end position="96"/>
    </location>
</feature>
<keyword evidence="2" id="KW-1003">Cell membrane</keyword>
<dbReference type="RefSeq" id="WP_311785583.1">
    <property type="nucleotide sequence ID" value="NZ_JALDYY010000002.1"/>
</dbReference>
<comment type="subcellular location">
    <subcellularLocation>
        <location evidence="1">Cell membrane</location>
        <topology evidence="1">Multi-pass membrane protein</topology>
    </subcellularLocation>
</comment>
<organism evidence="7 8">
    <name type="scientific">Ferirhizobium litorale</name>
    <dbReference type="NCBI Taxonomy" id="2927786"/>
    <lineage>
        <taxon>Bacteria</taxon>
        <taxon>Pseudomonadati</taxon>
        <taxon>Pseudomonadota</taxon>
        <taxon>Alphaproteobacteria</taxon>
        <taxon>Hyphomicrobiales</taxon>
        <taxon>Rhizobiaceae</taxon>
        <taxon>Ferirhizobium</taxon>
    </lineage>
</organism>
<evidence type="ECO:0000256" key="3">
    <source>
        <dbReference type="ARBA" id="ARBA00022692"/>
    </source>
</evidence>
<dbReference type="GO" id="GO:0022857">
    <property type="term" value="F:transmembrane transporter activity"/>
    <property type="evidence" value="ECO:0007669"/>
    <property type="project" value="InterPro"/>
</dbReference>
<keyword evidence="4 6" id="KW-1133">Transmembrane helix</keyword>
<feature type="transmembrane region" description="Helical" evidence="6">
    <location>
        <begin position="102"/>
        <end position="125"/>
    </location>
</feature>
<dbReference type="InterPro" id="IPR050189">
    <property type="entry name" value="MFS_Efflux_Transporters"/>
</dbReference>
<proteinExistence type="predicted"/>
<evidence type="ECO:0000313" key="7">
    <source>
        <dbReference type="EMBL" id="MDI7921410.1"/>
    </source>
</evidence>
<feature type="transmembrane region" description="Helical" evidence="6">
    <location>
        <begin position="281"/>
        <end position="305"/>
    </location>
</feature>
<reference evidence="7" key="1">
    <citation type="submission" date="2022-03" db="EMBL/GenBank/DDBJ databases">
        <title>Fererhizobium litorale gen. nov., sp. nov., isolated from sandy sediments of the Sea of Japan seashore.</title>
        <authorList>
            <person name="Romanenko L."/>
            <person name="Kurilenko V."/>
            <person name="Otstavnykh N."/>
            <person name="Svetashev V."/>
            <person name="Tekutyeva L."/>
            <person name="Isaeva M."/>
            <person name="Mikhailov V."/>
        </authorList>
    </citation>
    <scope>NUCLEOTIDE SEQUENCE</scope>
    <source>
        <strain evidence="7">KMM 9576</strain>
    </source>
</reference>
<dbReference type="InterPro" id="IPR036259">
    <property type="entry name" value="MFS_trans_sf"/>
</dbReference>